<dbReference type="Proteomes" id="UP000664859">
    <property type="component" value="Unassembled WGS sequence"/>
</dbReference>
<keyword evidence="2" id="KW-0472">Membrane</keyword>
<feature type="region of interest" description="Disordered" evidence="1">
    <location>
        <begin position="176"/>
        <end position="218"/>
    </location>
</feature>
<keyword evidence="2" id="KW-1133">Transmembrane helix</keyword>
<reference evidence="3" key="1">
    <citation type="submission" date="2021-02" db="EMBL/GenBank/DDBJ databases">
        <title>First Annotated Genome of the Yellow-green Alga Tribonema minus.</title>
        <authorList>
            <person name="Mahan K.M."/>
        </authorList>
    </citation>
    <scope>NUCLEOTIDE SEQUENCE</scope>
    <source>
        <strain evidence="3">UTEX B ZZ1240</strain>
    </source>
</reference>
<evidence type="ECO:0000256" key="2">
    <source>
        <dbReference type="SAM" id="Phobius"/>
    </source>
</evidence>
<gene>
    <name evidence="3" type="ORF">JKP88DRAFT_317643</name>
</gene>
<evidence type="ECO:0000313" key="4">
    <source>
        <dbReference type="Proteomes" id="UP000664859"/>
    </source>
</evidence>
<feature type="compositionally biased region" description="Acidic residues" evidence="1">
    <location>
        <begin position="341"/>
        <end position="363"/>
    </location>
</feature>
<organism evidence="3 4">
    <name type="scientific">Tribonema minus</name>
    <dbReference type="NCBI Taxonomy" id="303371"/>
    <lineage>
        <taxon>Eukaryota</taxon>
        <taxon>Sar</taxon>
        <taxon>Stramenopiles</taxon>
        <taxon>Ochrophyta</taxon>
        <taxon>PX clade</taxon>
        <taxon>Xanthophyceae</taxon>
        <taxon>Tribonematales</taxon>
        <taxon>Tribonemataceae</taxon>
        <taxon>Tribonema</taxon>
    </lineage>
</organism>
<evidence type="ECO:0000256" key="1">
    <source>
        <dbReference type="SAM" id="MobiDB-lite"/>
    </source>
</evidence>
<sequence>MDGGRRASLAGVILLAGDGRNPARATVLADGTATTIKEFGESGQASVQVMDWDEACLSKYFSCSGGINTGDLDTEESVAAGDSTFLGRMSGFMRREYRVKWVRVKDERAVITEVAALRAQTVLQTDLLTASANTIRDHERTIADLKFQAAAATGALLAVIALAMLSAVTGCVRGRGRGRRGAEAGGGGGKAHVHRGSVETVKATEDSDEETDADRAERRPTEVCRYRRYNSAQFVYGSVALVSRPLCSLLSSCRRIHRWLGLVRSRHAPLRITPDFNATPNVNAASHSTSTIHMCVSLRQHERHACQMADVDPSALVARIEPEANEVPAAYADAVSVASESEDSGFEPPVFDDSESDAEESDVENDRPPNTGNNAALTNFKLTNFKEHAAAASAATFNVNTSAQPQYCVVQLDHVLKLSQFELPGLQVQLFVVHDLCNCDYDEGC</sequence>
<dbReference type="AlphaFoldDB" id="A0A835YWY5"/>
<keyword evidence="4" id="KW-1185">Reference proteome</keyword>
<comment type="caution">
    <text evidence="3">The sequence shown here is derived from an EMBL/GenBank/DDBJ whole genome shotgun (WGS) entry which is preliminary data.</text>
</comment>
<feature type="transmembrane region" description="Helical" evidence="2">
    <location>
        <begin position="149"/>
        <end position="172"/>
    </location>
</feature>
<proteinExistence type="predicted"/>
<feature type="region of interest" description="Disordered" evidence="1">
    <location>
        <begin position="341"/>
        <end position="374"/>
    </location>
</feature>
<name>A0A835YWY5_9STRA</name>
<keyword evidence="2" id="KW-0812">Transmembrane</keyword>
<accession>A0A835YWY5</accession>
<protein>
    <submittedName>
        <fullName evidence="3">Uncharacterized protein</fullName>
    </submittedName>
</protein>
<dbReference type="EMBL" id="JAFCMP010000223">
    <property type="protein sequence ID" value="KAG5183227.1"/>
    <property type="molecule type" value="Genomic_DNA"/>
</dbReference>
<evidence type="ECO:0000313" key="3">
    <source>
        <dbReference type="EMBL" id="KAG5183227.1"/>
    </source>
</evidence>